<name>A0ABR5PW40_9LACO</name>
<evidence type="ECO:0000259" key="1">
    <source>
        <dbReference type="PROSITE" id="PS50930"/>
    </source>
</evidence>
<dbReference type="Pfam" id="PF04397">
    <property type="entry name" value="LytTR"/>
    <property type="match status" value="1"/>
</dbReference>
<organism evidence="2 3">
    <name type="scientific">Lactobacillus gigeriorum DSM 23908 = CRBIP 24.85</name>
    <dbReference type="NCBI Taxonomy" id="1423751"/>
    <lineage>
        <taxon>Bacteria</taxon>
        <taxon>Bacillati</taxon>
        <taxon>Bacillota</taxon>
        <taxon>Bacilli</taxon>
        <taxon>Lactobacillales</taxon>
        <taxon>Lactobacillaceae</taxon>
        <taxon>Lactobacillus</taxon>
    </lineage>
</organism>
<dbReference type="PANTHER" id="PTHR37299">
    <property type="entry name" value="TRANSCRIPTIONAL REGULATOR-RELATED"/>
    <property type="match status" value="1"/>
</dbReference>
<dbReference type="InterPro" id="IPR007492">
    <property type="entry name" value="LytTR_DNA-bd_dom"/>
</dbReference>
<reference evidence="2 3" key="1">
    <citation type="journal article" date="2015" name="Genome Announc.">
        <title>Expanding the biotechnology potential of lactobacilli through comparative genomics of 213 strains and associated genera.</title>
        <authorList>
            <person name="Sun Z."/>
            <person name="Harris H.M."/>
            <person name="McCann A."/>
            <person name="Guo C."/>
            <person name="Argimon S."/>
            <person name="Zhang W."/>
            <person name="Yang X."/>
            <person name="Jeffery I.B."/>
            <person name="Cooney J.C."/>
            <person name="Kagawa T.F."/>
            <person name="Liu W."/>
            <person name="Song Y."/>
            <person name="Salvetti E."/>
            <person name="Wrobel A."/>
            <person name="Rasinkangas P."/>
            <person name="Parkhill J."/>
            <person name="Rea M.C."/>
            <person name="O'Sullivan O."/>
            <person name="Ritari J."/>
            <person name="Douillard F.P."/>
            <person name="Paul Ross R."/>
            <person name="Yang R."/>
            <person name="Briner A.E."/>
            <person name="Felis G.E."/>
            <person name="de Vos W.M."/>
            <person name="Barrangou R."/>
            <person name="Klaenhammer T.R."/>
            <person name="Caufield P.W."/>
            <person name="Cui Y."/>
            <person name="Zhang H."/>
            <person name="O'Toole P.W."/>
        </authorList>
    </citation>
    <scope>NUCLEOTIDE SEQUENCE [LARGE SCALE GENOMIC DNA]</scope>
    <source>
        <strain evidence="2 3">DSM 23908</strain>
    </source>
</reference>
<dbReference type="PROSITE" id="PS50930">
    <property type="entry name" value="HTH_LYTTR"/>
    <property type="match status" value="1"/>
</dbReference>
<dbReference type="SMART" id="SM00850">
    <property type="entry name" value="LytTR"/>
    <property type="match status" value="1"/>
</dbReference>
<protein>
    <submittedName>
        <fullName evidence="2">Response regulator</fullName>
    </submittedName>
</protein>
<sequence length="148" mass="17491">MEIDPSCDEPEIVLKAPEITEEVEAVYKQLLGRQNKILQLEVEKDNVSYYLKLSEILFFETDSKLVMAHTKNEAFKVNYKLYELEEILGANFMRVAKSTIINLDQIYSLTRSISNCEVTFQESYKKVYVSRRYYRAVRTKLDERRRVS</sequence>
<evidence type="ECO:0000313" key="3">
    <source>
        <dbReference type="Proteomes" id="UP000051521"/>
    </source>
</evidence>
<dbReference type="Gene3D" id="2.40.50.1020">
    <property type="entry name" value="LytTr DNA-binding domain"/>
    <property type="match status" value="1"/>
</dbReference>
<dbReference type="EMBL" id="AYZO01000007">
    <property type="protein sequence ID" value="KRN13930.1"/>
    <property type="molecule type" value="Genomic_DNA"/>
</dbReference>
<dbReference type="InterPro" id="IPR046947">
    <property type="entry name" value="LytR-like"/>
</dbReference>
<accession>A0ABR5PW40</accession>
<evidence type="ECO:0000313" key="2">
    <source>
        <dbReference type="EMBL" id="KRN13930.1"/>
    </source>
</evidence>
<proteinExistence type="predicted"/>
<gene>
    <name evidence="2" type="ORF">FC38_GL001692</name>
</gene>
<keyword evidence="3" id="KW-1185">Reference proteome</keyword>
<feature type="domain" description="HTH LytTR-type" evidence="1">
    <location>
        <begin position="40"/>
        <end position="143"/>
    </location>
</feature>
<dbReference type="PANTHER" id="PTHR37299:SF4">
    <property type="entry name" value="TRANSCRIPTIONAL REGULATOR"/>
    <property type="match status" value="1"/>
</dbReference>
<dbReference type="Proteomes" id="UP000051521">
    <property type="component" value="Unassembled WGS sequence"/>
</dbReference>
<comment type="caution">
    <text evidence="2">The sequence shown here is derived from an EMBL/GenBank/DDBJ whole genome shotgun (WGS) entry which is preliminary data.</text>
</comment>